<evidence type="ECO:0000256" key="1">
    <source>
        <dbReference type="SAM" id="MobiDB-lite"/>
    </source>
</evidence>
<dbReference type="AlphaFoldDB" id="A0A8H6ZAV6"/>
<comment type="caution">
    <text evidence="2">The sequence shown here is derived from an EMBL/GenBank/DDBJ whole genome shotgun (WGS) entry which is preliminary data.</text>
</comment>
<protein>
    <submittedName>
        <fullName evidence="2">DDE Tnp4 domain-containing protein</fullName>
    </submittedName>
</protein>
<name>A0A8H6ZAV6_9AGAR</name>
<keyword evidence="3" id="KW-1185">Reference proteome</keyword>
<organism evidence="2 3">
    <name type="scientific">Mycena venus</name>
    <dbReference type="NCBI Taxonomy" id="2733690"/>
    <lineage>
        <taxon>Eukaryota</taxon>
        <taxon>Fungi</taxon>
        <taxon>Dikarya</taxon>
        <taxon>Basidiomycota</taxon>
        <taxon>Agaricomycotina</taxon>
        <taxon>Agaricomycetes</taxon>
        <taxon>Agaricomycetidae</taxon>
        <taxon>Agaricales</taxon>
        <taxon>Marasmiineae</taxon>
        <taxon>Mycenaceae</taxon>
        <taxon>Mycena</taxon>
    </lineage>
</organism>
<dbReference type="Proteomes" id="UP000620124">
    <property type="component" value="Unassembled WGS sequence"/>
</dbReference>
<evidence type="ECO:0000313" key="2">
    <source>
        <dbReference type="EMBL" id="KAF7372335.1"/>
    </source>
</evidence>
<accession>A0A8H6ZAV6</accession>
<sequence length="179" mass="20441">MPARMILWCQKANTILQTPVLAAVMQHLFHTEVYDTIWLNGGKPMLGRQTLGSYSTFATPNYGMWLSVFFGVVKGRWQILTRPPEYDMDIQARVPSALAALHNSILKHDSIEWDKILDDDVEDPNPGTRREDIDSGDLADGATTAQEKRRSEARRDEIAQAMWESYQEYLRQENLDGNV</sequence>
<feature type="region of interest" description="Disordered" evidence="1">
    <location>
        <begin position="117"/>
        <end position="154"/>
    </location>
</feature>
<proteinExistence type="predicted"/>
<dbReference type="OrthoDB" id="1681765at2759"/>
<evidence type="ECO:0000313" key="3">
    <source>
        <dbReference type="Proteomes" id="UP000620124"/>
    </source>
</evidence>
<dbReference type="EMBL" id="JACAZI010000001">
    <property type="protein sequence ID" value="KAF7372335.1"/>
    <property type="molecule type" value="Genomic_DNA"/>
</dbReference>
<gene>
    <name evidence="2" type="ORF">MVEN_00093700</name>
</gene>
<reference evidence="2" key="1">
    <citation type="submission" date="2020-05" db="EMBL/GenBank/DDBJ databases">
        <title>Mycena genomes resolve the evolution of fungal bioluminescence.</title>
        <authorList>
            <person name="Tsai I.J."/>
        </authorList>
    </citation>
    <scope>NUCLEOTIDE SEQUENCE</scope>
    <source>
        <strain evidence="2">CCC161011</strain>
    </source>
</reference>